<sequence length="102" mass="10819">MITLGPSRLSASCSTTAGGWSTASAFADPERFDITRRAGVHLSFGQGSRYCIGAPLARIELRAAVSHLLARFPAVRLAVPAGELRIRGEQLTGGLVELPVTW</sequence>
<dbReference type="GO" id="GO:0004497">
    <property type="term" value="F:monooxygenase activity"/>
    <property type="evidence" value="ECO:0007669"/>
    <property type="project" value="UniProtKB-KW"/>
</dbReference>
<evidence type="ECO:0000313" key="5">
    <source>
        <dbReference type="Proteomes" id="UP000198348"/>
    </source>
</evidence>
<dbReference type="GO" id="GO:0016705">
    <property type="term" value="F:oxidoreductase activity, acting on paired donors, with incorporation or reduction of molecular oxygen"/>
    <property type="evidence" value="ECO:0007669"/>
    <property type="project" value="InterPro"/>
</dbReference>
<evidence type="ECO:0000256" key="3">
    <source>
        <dbReference type="SAM" id="MobiDB-lite"/>
    </source>
</evidence>
<dbReference type="Gene3D" id="1.10.630.10">
    <property type="entry name" value="Cytochrome P450"/>
    <property type="match status" value="1"/>
</dbReference>
<gene>
    <name evidence="4" type="ORF">SAMN06265360_11333</name>
</gene>
<evidence type="ECO:0000256" key="2">
    <source>
        <dbReference type="RuleBase" id="RU000461"/>
    </source>
</evidence>
<dbReference type="Proteomes" id="UP000198348">
    <property type="component" value="Unassembled WGS sequence"/>
</dbReference>
<dbReference type="RefSeq" id="WP_342743967.1">
    <property type="nucleotide sequence ID" value="NZ_FZNW01000013.1"/>
</dbReference>
<dbReference type="SUPFAM" id="SSF48264">
    <property type="entry name" value="Cytochrome P450"/>
    <property type="match status" value="1"/>
</dbReference>
<organism evidence="4 5">
    <name type="scientific">Haloechinothrix alba</name>
    <dbReference type="NCBI Taxonomy" id="664784"/>
    <lineage>
        <taxon>Bacteria</taxon>
        <taxon>Bacillati</taxon>
        <taxon>Actinomycetota</taxon>
        <taxon>Actinomycetes</taxon>
        <taxon>Pseudonocardiales</taxon>
        <taxon>Pseudonocardiaceae</taxon>
        <taxon>Haloechinothrix</taxon>
    </lineage>
</organism>
<keyword evidence="2" id="KW-0349">Heme</keyword>
<dbReference type="InterPro" id="IPR002397">
    <property type="entry name" value="Cyt_P450_B"/>
</dbReference>
<dbReference type="PANTHER" id="PTHR46696:SF1">
    <property type="entry name" value="CYTOCHROME P450 YJIB-RELATED"/>
    <property type="match status" value="1"/>
</dbReference>
<dbReference type="GO" id="GO:0020037">
    <property type="term" value="F:heme binding"/>
    <property type="evidence" value="ECO:0007669"/>
    <property type="project" value="InterPro"/>
</dbReference>
<accession>A0A238Y0G8</accession>
<keyword evidence="2" id="KW-0408">Iron</keyword>
<keyword evidence="5" id="KW-1185">Reference proteome</keyword>
<protein>
    <submittedName>
        <fullName evidence="4">Cytochrome P450</fullName>
    </submittedName>
</protein>
<proteinExistence type="inferred from homology"/>
<evidence type="ECO:0000313" key="4">
    <source>
        <dbReference type="EMBL" id="SNR64725.1"/>
    </source>
</evidence>
<feature type="region of interest" description="Disordered" evidence="3">
    <location>
        <begin position="1"/>
        <end position="20"/>
    </location>
</feature>
<name>A0A238Y0G8_9PSEU</name>
<keyword evidence="2" id="KW-0503">Monooxygenase</keyword>
<dbReference type="EMBL" id="FZNW01000013">
    <property type="protein sequence ID" value="SNR64725.1"/>
    <property type="molecule type" value="Genomic_DNA"/>
</dbReference>
<dbReference type="PANTHER" id="PTHR46696">
    <property type="entry name" value="P450, PUTATIVE (EUROFUNG)-RELATED"/>
    <property type="match status" value="1"/>
</dbReference>
<dbReference type="AlphaFoldDB" id="A0A238Y0G8"/>
<comment type="similarity">
    <text evidence="1 2">Belongs to the cytochrome P450 family.</text>
</comment>
<dbReference type="PRINTS" id="PR00359">
    <property type="entry name" value="BP450"/>
</dbReference>
<reference evidence="4 5" key="1">
    <citation type="submission" date="2017-06" db="EMBL/GenBank/DDBJ databases">
        <authorList>
            <person name="Kim H.J."/>
            <person name="Triplett B.A."/>
        </authorList>
    </citation>
    <scope>NUCLEOTIDE SEQUENCE [LARGE SCALE GENOMIC DNA]</scope>
    <source>
        <strain evidence="4 5">DSM 45207</strain>
    </source>
</reference>
<dbReference type="Pfam" id="PF00067">
    <property type="entry name" value="p450"/>
    <property type="match status" value="1"/>
</dbReference>
<dbReference type="PROSITE" id="PS00086">
    <property type="entry name" value="CYTOCHROME_P450"/>
    <property type="match status" value="1"/>
</dbReference>
<dbReference type="InterPro" id="IPR036396">
    <property type="entry name" value="Cyt_P450_sf"/>
</dbReference>
<keyword evidence="2" id="KW-0479">Metal-binding</keyword>
<keyword evidence="2" id="KW-0560">Oxidoreductase</keyword>
<feature type="compositionally biased region" description="Polar residues" evidence="3">
    <location>
        <begin position="9"/>
        <end position="20"/>
    </location>
</feature>
<dbReference type="InterPro" id="IPR017972">
    <property type="entry name" value="Cyt_P450_CS"/>
</dbReference>
<evidence type="ECO:0000256" key="1">
    <source>
        <dbReference type="ARBA" id="ARBA00010617"/>
    </source>
</evidence>
<dbReference type="GO" id="GO:0005506">
    <property type="term" value="F:iron ion binding"/>
    <property type="evidence" value="ECO:0007669"/>
    <property type="project" value="InterPro"/>
</dbReference>
<dbReference type="InterPro" id="IPR001128">
    <property type="entry name" value="Cyt_P450"/>
</dbReference>